<feature type="region of interest" description="Disordered" evidence="1">
    <location>
        <begin position="1"/>
        <end position="64"/>
    </location>
</feature>
<sequence>MMLAGNRHARDDDVDELYYLDSGSDDDDDEDSDEKPHPDSITDSESGPDFSSPEYDVDGKVADN</sequence>
<protein>
    <submittedName>
        <fullName evidence="2">Uncharacterized protein</fullName>
    </submittedName>
</protein>
<gene>
    <name evidence="2" type="ORF">VSDG_03331</name>
</gene>
<dbReference type="AlphaFoldDB" id="A0A423WB47"/>
<dbReference type="EMBL" id="LJZO01000008">
    <property type="protein sequence ID" value="ROW00594.1"/>
    <property type="molecule type" value="Genomic_DNA"/>
</dbReference>
<accession>A0A423WB47</accession>
<feature type="compositionally biased region" description="Acidic residues" evidence="1">
    <location>
        <begin position="12"/>
        <end position="33"/>
    </location>
</feature>
<organism evidence="2 3">
    <name type="scientific">Cytospora chrysosperma</name>
    <name type="common">Cytospora canker fungus</name>
    <name type="synonym">Sphaeria chrysosperma</name>
    <dbReference type="NCBI Taxonomy" id="252740"/>
    <lineage>
        <taxon>Eukaryota</taxon>
        <taxon>Fungi</taxon>
        <taxon>Dikarya</taxon>
        <taxon>Ascomycota</taxon>
        <taxon>Pezizomycotina</taxon>
        <taxon>Sordariomycetes</taxon>
        <taxon>Sordariomycetidae</taxon>
        <taxon>Diaporthales</taxon>
        <taxon>Cytosporaceae</taxon>
        <taxon>Cytospora</taxon>
    </lineage>
</organism>
<evidence type="ECO:0000313" key="3">
    <source>
        <dbReference type="Proteomes" id="UP000284375"/>
    </source>
</evidence>
<keyword evidence="3" id="KW-1185">Reference proteome</keyword>
<reference evidence="2 3" key="1">
    <citation type="submission" date="2015-09" db="EMBL/GenBank/DDBJ databases">
        <title>Host preference determinants of Valsa canker pathogens revealed by comparative genomics.</title>
        <authorList>
            <person name="Yin Z."/>
            <person name="Huang L."/>
        </authorList>
    </citation>
    <scope>NUCLEOTIDE SEQUENCE [LARGE SCALE GENOMIC DNA]</scope>
    <source>
        <strain evidence="2 3">YSFL</strain>
    </source>
</reference>
<proteinExistence type="predicted"/>
<evidence type="ECO:0000313" key="2">
    <source>
        <dbReference type="EMBL" id="ROW00594.1"/>
    </source>
</evidence>
<evidence type="ECO:0000256" key="1">
    <source>
        <dbReference type="SAM" id="MobiDB-lite"/>
    </source>
</evidence>
<comment type="caution">
    <text evidence="2">The sequence shown here is derived from an EMBL/GenBank/DDBJ whole genome shotgun (WGS) entry which is preliminary data.</text>
</comment>
<name>A0A423WB47_CYTCH</name>
<dbReference type="Proteomes" id="UP000284375">
    <property type="component" value="Unassembled WGS sequence"/>
</dbReference>